<comment type="caution">
    <text evidence="1">The sequence shown here is derived from an EMBL/GenBank/DDBJ whole genome shotgun (WGS) entry which is preliminary data.</text>
</comment>
<dbReference type="EMBL" id="NSDM01000012">
    <property type="protein sequence ID" value="MDQ2587511.1"/>
    <property type="molecule type" value="Genomic_DNA"/>
</dbReference>
<gene>
    <name evidence="1" type="ORF">CKY47_26700</name>
</gene>
<keyword evidence="2" id="KW-1185">Reference proteome</keyword>
<accession>A0ABU0X690</accession>
<sequence>MIRELLFRDLDGTYLTEPRTVIEAAFDEPRYLERVPALRAVVTDDSARRHHRYLAVVALASWGHDPVYPVVEGIAEAGRRSPWFNTLVAEDRDGTFPELAGAVAEGRRFTSSAARLAAVNALIGLGDEVFFGWPLRYAADEPGTADALTAVLDRGLDRTDEPDFDRNAQLAALCSVLAAHAPERAVEPARRLLRRDSRQLVRLYLNPVVPFRA</sequence>
<name>A0ABU0X690_9PSEU</name>
<dbReference type="RefSeq" id="WP_306749069.1">
    <property type="nucleotide sequence ID" value="NZ_NSDM01000012.1"/>
</dbReference>
<reference evidence="1 2" key="1">
    <citation type="submission" date="2017-06" db="EMBL/GenBank/DDBJ databases">
        <title>Cultured bacterium strain Saccharothrix yanglingensis Hhs.015.</title>
        <authorList>
            <person name="Xia Y."/>
        </authorList>
    </citation>
    <scope>NUCLEOTIDE SEQUENCE [LARGE SCALE GENOMIC DNA]</scope>
    <source>
        <strain evidence="1 2">Hhs.015</strain>
    </source>
</reference>
<evidence type="ECO:0000313" key="2">
    <source>
        <dbReference type="Proteomes" id="UP001225605"/>
    </source>
</evidence>
<protein>
    <submittedName>
        <fullName evidence="1">Uncharacterized protein</fullName>
    </submittedName>
</protein>
<dbReference type="Proteomes" id="UP001225605">
    <property type="component" value="Unassembled WGS sequence"/>
</dbReference>
<evidence type="ECO:0000313" key="1">
    <source>
        <dbReference type="EMBL" id="MDQ2587511.1"/>
    </source>
</evidence>
<organism evidence="1 2">
    <name type="scientific">Saccharothrix yanglingensis</name>
    <dbReference type="NCBI Taxonomy" id="659496"/>
    <lineage>
        <taxon>Bacteria</taxon>
        <taxon>Bacillati</taxon>
        <taxon>Actinomycetota</taxon>
        <taxon>Actinomycetes</taxon>
        <taxon>Pseudonocardiales</taxon>
        <taxon>Pseudonocardiaceae</taxon>
        <taxon>Saccharothrix</taxon>
    </lineage>
</organism>
<proteinExistence type="predicted"/>